<reference evidence="2" key="1">
    <citation type="submission" date="2014-09" db="EMBL/GenBank/DDBJ databases">
        <authorList>
            <person name="Sharma Rahul"/>
            <person name="Thines Marco"/>
        </authorList>
    </citation>
    <scope>NUCLEOTIDE SEQUENCE [LARGE SCALE GENOMIC DNA]</scope>
</reference>
<accession>A0A0P1BFA6</accession>
<dbReference type="InterPro" id="IPR035929">
    <property type="entry name" value="CoaB-like_sf"/>
</dbReference>
<organism evidence="1 2">
    <name type="scientific">Ceraceosorus bombacis</name>
    <dbReference type="NCBI Taxonomy" id="401625"/>
    <lineage>
        <taxon>Eukaryota</taxon>
        <taxon>Fungi</taxon>
        <taxon>Dikarya</taxon>
        <taxon>Basidiomycota</taxon>
        <taxon>Ustilaginomycotina</taxon>
        <taxon>Exobasidiomycetes</taxon>
        <taxon>Ceraceosorales</taxon>
        <taxon>Ceraceosoraceae</taxon>
        <taxon>Ceraceosorus</taxon>
    </lineage>
</organism>
<dbReference type="SUPFAM" id="SSF102645">
    <property type="entry name" value="CoaB-like"/>
    <property type="match status" value="1"/>
</dbReference>
<protein>
    <submittedName>
        <fullName evidence="1">Uncharacterized conserved protein with similarity to phosphopantothenoylcysteine synthetase/decarboxylase</fullName>
    </submittedName>
</protein>
<dbReference type="Gene3D" id="3.40.50.10300">
    <property type="entry name" value="CoaB-like"/>
    <property type="match status" value="1"/>
</dbReference>
<evidence type="ECO:0000313" key="1">
    <source>
        <dbReference type="EMBL" id="CEH14873.1"/>
    </source>
</evidence>
<dbReference type="Proteomes" id="UP000054845">
    <property type="component" value="Unassembled WGS sequence"/>
</dbReference>
<dbReference type="STRING" id="401625.A0A0P1BFA6"/>
<dbReference type="EMBL" id="CCYA01000250">
    <property type="protein sequence ID" value="CEH14873.1"/>
    <property type="molecule type" value="Genomic_DNA"/>
</dbReference>
<dbReference type="AlphaFoldDB" id="A0A0P1BFA6"/>
<dbReference type="OrthoDB" id="70224at2759"/>
<name>A0A0P1BFA6_9BASI</name>
<keyword evidence="2" id="KW-1185">Reference proteome</keyword>
<evidence type="ECO:0000313" key="2">
    <source>
        <dbReference type="Proteomes" id="UP000054845"/>
    </source>
</evidence>
<proteinExistence type="predicted"/>
<sequence length="114" mass="13319">MDQVPKVLRPMVQDWAPEGYVVSFKLETDPKLLIPKARAALERYGHQLVIGNDLTRRKEEVVFVELEKEERWLRLSKMREALRGGLGGEVEIEEAIVKELCHRHQQWFQQAKLG</sequence>